<dbReference type="RefSeq" id="WP_163892334.1">
    <property type="nucleotide sequence ID" value="NZ_BLLB01000002.1"/>
</dbReference>
<evidence type="ECO:0000313" key="4">
    <source>
        <dbReference type="Proteomes" id="UP000465304"/>
    </source>
</evidence>
<dbReference type="PROSITE" id="PS51257">
    <property type="entry name" value="PROKAR_LIPOPROTEIN"/>
    <property type="match status" value="1"/>
</dbReference>
<organism evidence="3 4">
    <name type="scientific">Mycolicibacterium hippocampi</name>
    <dbReference type="NCBI Taxonomy" id="659824"/>
    <lineage>
        <taxon>Bacteria</taxon>
        <taxon>Bacillati</taxon>
        <taxon>Actinomycetota</taxon>
        <taxon>Actinomycetes</taxon>
        <taxon>Mycobacteriales</taxon>
        <taxon>Mycobacteriaceae</taxon>
        <taxon>Mycolicibacterium</taxon>
    </lineage>
</organism>
<keyword evidence="1" id="KW-0732">Signal</keyword>
<sequence length="245" mass="24791">MPTPRATTVAVLSAACLAIAGCAGAPVDQRPVVRIVEAAQPSIPLGQFLPNAQELSATLGTGPDGLMGQLVEGDADMLLRSVDAVQATPVHCVSTAYRLQKIVYDAGPVQAVATGSWAGGGFDGPPVSGFFGVVQMAGAADAAQFFATITDQWRRCNGQTVALQQAGSGTDELSRVSGVVFDERVVSASVLHTSAGPGSPATSRALGVVGDCIVDVELTDPRAAGGVQPAVGVAELILDKIAAQR</sequence>
<accession>A0A7I9ZTM1</accession>
<dbReference type="Pfam" id="PF14032">
    <property type="entry name" value="PknH_C"/>
    <property type="match status" value="1"/>
</dbReference>
<comment type="caution">
    <text evidence="3">The sequence shown here is derived from an EMBL/GenBank/DDBJ whole genome shotgun (WGS) entry which is preliminary data.</text>
</comment>
<dbReference type="InterPro" id="IPR026954">
    <property type="entry name" value="PknH-like_Extracell"/>
</dbReference>
<evidence type="ECO:0000313" key="3">
    <source>
        <dbReference type="EMBL" id="GFH04038.1"/>
    </source>
</evidence>
<feature type="domain" description="PknH-like extracellular" evidence="2">
    <location>
        <begin position="45"/>
        <end position="240"/>
    </location>
</feature>
<evidence type="ECO:0000259" key="2">
    <source>
        <dbReference type="Pfam" id="PF14032"/>
    </source>
</evidence>
<dbReference type="Proteomes" id="UP000465304">
    <property type="component" value="Unassembled WGS sequence"/>
</dbReference>
<gene>
    <name evidence="3" type="ORF">MHIP_45210</name>
</gene>
<name>A0A7I9ZTM1_9MYCO</name>
<dbReference type="Gene3D" id="3.40.1000.70">
    <property type="entry name" value="PknH-like extracellular domain"/>
    <property type="match status" value="1"/>
</dbReference>
<reference evidence="3 4" key="1">
    <citation type="journal article" date="2019" name="Emerg. Microbes Infect.">
        <title>Comprehensive subspecies identification of 175 nontuberculous mycobacteria species based on 7547 genomic profiles.</title>
        <authorList>
            <person name="Matsumoto Y."/>
            <person name="Kinjo T."/>
            <person name="Motooka D."/>
            <person name="Nabeya D."/>
            <person name="Jung N."/>
            <person name="Uechi K."/>
            <person name="Horii T."/>
            <person name="Iida T."/>
            <person name="Fujita J."/>
            <person name="Nakamura S."/>
        </authorList>
    </citation>
    <scope>NUCLEOTIDE SEQUENCE [LARGE SCALE GENOMIC DNA]</scope>
    <source>
        <strain evidence="3 4">JCM 30996</strain>
    </source>
</reference>
<keyword evidence="4" id="KW-1185">Reference proteome</keyword>
<dbReference type="InterPro" id="IPR038232">
    <property type="entry name" value="PknH-like_Extracell_sf"/>
</dbReference>
<proteinExistence type="predicted"/>
<dbReference type="EMBL" id="BLLB01000002">
    <property type="protein sequence ID" value="GFH04038.1"/>
    <property type="molecule type" value="Genomic_DNA"/>
</dbReference>
<feature type="chain" id="PRO_5029669991" description="PknH-like extracellular domain-containing protein" evidence="1">
    <location>
        <begin position="26"/>
        <end position="245"/>
    </location>
</feature>
<protein>
    <recommendedName>
        <fullName evidence="2">PknH-like extracellular domain-containing protein</fullName>
    </recommendedName>
</protein>
<feature type="signal peptide" evidence="1">
    <location>
        <begin position="1"/>
        <end position="25"/>
    </location>
</feature>
<evidence type="ECO:0000256" key="1">
    <source>
        <dbReference type="SAM" id="SignalP"/>
    </source>
</evidence>
<dbReference type="AlphaFoldDB" id="A0A7I9ZTM1"/>